<keyword evidence="3" id="KW-1185">Reference proteome</keyword>
<sequence length="81" mass="8779">MIPLNYLSSGRANPKKASELELPGDNSKVQAYFILASPLAQSSLTPDNRPKRTPECPVVYWVPCKAFRAAAPLSAANFKSS</sequence>
<protein>
    <submittedName>
        <fullName evidence="2">Uncharacterized protein</fullName>
    </submittedName>
</protein>
<reference evidence="2 3" key="1">
    <citation type="journal article" date="2018" name="Sci. Rep.">
        <title>Genomic signatures of local adaptation to the degree of environmental predictability in rotifers.</title>
        <authorList>
            <person name="Franch-Gras L."/>
            <person name="Hahn C."/>
            <person name="Garcia-Roger E.M."/>
            <person name="Carmona M.J."/>
            <person name="Serra M."/>
            <person name="Gomez A."/>
        </authorList>
    </citation>
    <scope>NUCLEOTIDE SEQUENCE [LARGE SCALE GENOMIC DNA]</scope>
    <source>
        <strain evidence="2">HYR1</strain>
    </source>
</reference>
<evidence type="ECO:0000256" key="1">
    <source>
        <dbReference type="SAM" id="MobiDB-lite"/>
    </source>
</evidence>
<accession>A0A3M7S0T0</accession>
<dbReference type="AlphaFoldDB" id="A0A3M7S0T0"/>
<name>A0A3M7S0T0_BRAPC</name>
<organism evidence="2 3">
    <name type="scientific">Brachionus plicatilis</name>
    <name type="common">Marine rotifer</name>
    <name type="synonym">Brachionus muelleri</name>
    <dbReference type="NCBI Taxonomy" id="10195"/>
    <lineage>
        <taxon>Eukaryota</taxon>
        <taxon>Metazoa</taxon>
        <taxon>Spiralia</taxon>
        <taxon>Gnathifera</taxon>
        <taxon>Rotifera</taxon>
        <taxon>Eurotatoria</taxon>
        <taxon>Monogononta</taxon>
        <taxon>Pseudotrocha</taxon>
        <taxon>Ploima</taxon>
        <taxon>Brachionidae</taxon>
        <taxon>Brachionus</taxon>
    </lineage>
</organism>
<dbReference type="EMBL" id="REGN01002251">
    <property type="protein sequence ID" value="RNA29279.1"/>
    <property type="molecule type" value="Genomic_DNA"/>
</dbReference>
<comment type="caution">
    <text evidence="2">The sequence shown here is derived from an EMBL/GenBank/DDBJ whole genome shotgun (WGS) entry which is preliminary data.</text>
</comment>
<dbReference type="Proteomes" id="UP000276133">
    <property type="component" value="Unassembled WGS sequence"/>
</dbReference>
<evidence type="ECO:0000313" key="3">
    <source>
        <dbReference type="Proteomes" id="UP000276133"/>
    </source>
</evidence>
<evidence type="ECO:0000313" key="2">
    <source>
        <dbReference type="EMBL" id="RNA29279.1"/>
    </source>
</evidence>
<proteinExistence type="predicted"/>
<feature type="region of interest" description="Disordered" evidence="1">
    <location>
        <begin position="1"/>
        <end position="22"/>
    </location>
</feature>
<feature type="compositionally biased region" description="Polar residues" evidence="1">
    <location>
        <begin position="1"/>
        <end position="11"/>
    </location>
</feature>
<gene>
    <name evidence="2" type="ORF">BpHYR1_051638</name>
</gene>